<feature type="coiled-coil region" evidence="1">
    <location>
        <begin position="35"/>
        <end position="62"/>
    </location>
</feature>
<proteinExistence type="predicted"/>
<dbReference type="EMBL" id="CT868370">
    <property type="protein sequence ID" value="CAK80504.1"/>
    <property type="molecule type" value="Genomic_DNA"/>
</dbReference>
<sequence>MENFDQTTRLMSFNKVFKMIEENQKQKKQSVDNMIMFIINMIEELQKDLMELKSKAVIQLDQLIRNVDEWIGNVKLVGQQQVTYSFYDQLDKLINQNILEELNQKSLIDKMNQIQQSYNQKIQMNLNSFKQFQKCEEILKKLRNINETRENIKEQIQSEKQVQKIQVDNEQQQQFETQLMKCKQVEFKLIDSNKQSGQCFAIVFNVEGSIMVSTEEKTIKIWNFQQGRLKLIDSYNKHTASINYKQLYFRQRQTRNYLLAINQCKQVEVLVTKKIAQFQC</sequence>
<dbReference type="HOGENOM" id="CLU_019203_2_0_1"/>
<evidence type="ECO:0008006" key="4">
    <source>
        <dbReference type="Google" id="ProtNLM"/>
    </source>
</evidence>
<reference evidence="2 3" key="1">
    <citation type="journal article" date="2006" name="Nature">
        <title>Global trends of whole-genome duplications revealed by the ciliate Paramecium tetraurelia.</title>
        <authorList>
            <consortium name="Genoscope"/>
            <person name="Aury J.-M."/>
            <person name="Jaillon O."/>
            <person name="Duret L."/>
            <person name="Noel B."/>
            <person name="Jubin C."/>
            <person name="Porcel B.M."/>
            <person name="Segurens B."/>
            <person name="Daubin V."/>
            <person name="Anthouard V."/>
            <person name="Aiach N."/>
            <person name="Arnaiz O."/>
            <person name="Billaut A."/>
            <person name="Beisson J."/>
            <person name="Blanc I."/>
            <person name="Bouhouche K."/>
            <person name="Camara F."/>
            <person name="Duharcourt S."/>
            <person name="Guigo R."/>
            <person name="Gogendeau D."/>
            <person name="Katinka M."/>
            <person name="Keller A.-M."/>
            <person name="Kissmehl R."/>
            <person name="Klotz C."/>
            <person name="Koll F."/>
            <person name="Le Moue A."/>
            <person name="Lepere C."/>
            <person name="Malinsky S."/>
            <person name="Nowacki M."/>
            <person name="Nowak J.K."/>
            <person name="Plattner H."/>
            <person name="Poulain J."/>
            <person name="Ruiz F."/>
            <person name="Serrano V."/>
            <person name="Zagulski M."/>
            <person name="Dessen P."/>
            <person name="Betermier M."/>
            <person name="Weissenbach J."/>
            <person name="Scarpelli C."/>
            <person name="Schachter V."/>
            <person name="Sperling L."/>
            <person name="Meyer E."/>
            <person name="Cohen J."/>
            <person name="Wincker P."/>
        </authorList>
    </citation>
    <scope>NUCLEOTIDE SEQUENCE [LARGE SCALE GENOMIC DNA]</scope>
    <source>
        <strain evidence="2 3">Stock d4-2</strain>
    </source>
</reference>
<gene>
    <name evidence="2" type="ORF">GSPATT00039400001</name>
</gene>
<name>A0DBT7_PARTE</name>
<dbReference type="AlphaFoldDB" id="A0DBT7"/>
<evidence type="ECO:0000313" key="3">
    <source>
        <dbReference type="Proteomes" id="UP000000600"/>
    </source>
</evidence>
<protein>
    <recommendedName>
        <fullName evidence="4">Anaphase-promoting complex subunit 4 WD40 domain-containing protein</fullName>
    </recommendedName>
</protein>
<evidence type="ECO:0000256" key="1">
    <source>
        <dbReference type="SAM" id="Coils"/>
    </source>
</evidence>
<evidence type="ECO:0000313" key="2">
    <source>
        <dbReference type="EMBL" id="CAK80504.1"/>
    </source>
</evidence>
<feature type="coiled-coil region" evidence="1">
    <location>
        <begin position="135"/>
        <end position="173"/>
    </location>
</feature>
<organism evidence="2 3">
    <name type="scientific">Paramecium tetraurelia</name>
    <dbReference type="NCBI Taxonomy" id="5888"/>
    <lineage>
        <taxon>Eukaryota</taxon>
        <taxon>Sar</taxon>
        <taxon>Alveolata</taxon>
        <taxon>Ciliophora</taxon>
        <taxon>Intramacronucleata</taxon>
        <taxon>Oligohymenophorea</taxon>
        <taxon>Peniculida</taxon>
        <taxon>Parameciidae</taxon>
        <taxon>Paramecium</taxon>
    </lineage>
</organism>
<dbReference type="Proteomes" id="UP000000600">
    <property type="component" value="Unassembled WGS sequence"/>
</dbReference>
<dbReference type="RefSeq" id="XP_001447901.1">
    <property type="nucleotide sequence ID" value="XM_001447864.1"/>
</dbReference>
<keyword evidence="3" id="KW-1185">Reference proteome</keyword>
<dbReference type="GeneID" id="5033684"/>
<dbReference type="KEGG" id="ptm:GSPATT00039400001"/>
<dbReference type="InParanoid" id="A0DBT7"/>
<keyword evidence="1" id="KW-0175">Coiled coil</keyword>
<accession>A0DBT7</accession>